<dbReference type="AlphaFoldDB" id="B4J0N3"/>
<dbReference type="EMBL" id="CH916366">
    <property type="protein sequence ID" value="EDV97888.1"/>
    <property type="molecule type" value="Genomic_DNA"/>
</dbReference>
<dbReference type="STRING" id="7222.B4J0N3"/>
<sequence>MEQVEKATVTEAATPTHCDAAYVEKALQVAYKSESLRLETLQSEPITQCGENFCSVIYRLKVAYRKCENSPIEHDNLILKDLLPIVAAVGSNEKLMFERILPEMGQILEKAASTLSERKLSANCLFAEREASKEIYLLEDLGALGYALFDRQTGLSLEDALICMQKMGQFHGASMMLMEEQPQLVAQLAPSHYADGISDPFATVIVVGGTDYAAGVVAKMPGMADIAAKMKAQLPDEYARRIRSIVDPKNSAISVIVHGDLWVNNMMVNAEQKKSIIVDFQNCFIGSPAVDLHFFFYTSLQLEVLLHKQEQLLQKYYQSLCETLTACKYRGCLPSYAQLTDEMQRCLFYGYYGVACELPICCAANEASVDFTVDTFISAEALLEKRHQLFASERVRQTLQATLGHFDQQGVLNIQE</sequence>
<dbReference type="SMART" id="SM00587">
    <property type="entry name" value="CHK"/>
    <property type="match status" value="1"/>
</dbReference>
<feature type="domain" description="CHK kinase-like" evidence="1">
    <location>
        <begin position="136"/>
        <end position="326"/>
    </location>
</feature>
<reference evidence="2 3" key="1">
    <citation type="journal article" date="2007" name="Nature">
        <title>Evolution of genes and genomes on the Drosophila phylogeny.</title>
        <authorList>
            <consortium name="Drosophila 12 Genomes Consortium"/>
            <person name="Clark A.G."/>
            <person name="Eisen M.B."/>
            <person name="Smith D.R."/>
            <person name="Bergman C.M."/>
            <person name="Oliver B."/>
            <person name="Markow T.A."/>
            <person name="Kaufman T.C."/>
            <person name="Kellis M."/>
            <person name="Gelbart W."/>
            <person name="Iyer V.N."/>
            <person name="Pollard D.A."/>
            <person name="Sackton T.B."/>
            <person name="Larracuente A.M."/>
            <person name="Singh N.D."/>
            <person name="Abad J.P."/>
            <person name="Abt D.N."/>
            <person name="Adryan B."/>
            <person name="Aguade M."/>
            <person name="Akashi H."/>
            <person name="Anderson W.W."/>
            <person name="Aquadro C.F."/>
            <person name="Ardell D.H."/>
            <person name="Arguello R."/>
            <person name="Artieri C.G."/>
            <person name="Barbash D.A."/>
            <person name="Barker D."/>
            <person name="Barsanti P."/>
            <person name="Batterham P."/>
            <person name="Batzoglou S."/>
            <person name="Begun D."/>
            <person name="Bhutkar A."/>
            <person name="Blanco E."/>
            <person name="Bosak S.A."/>
            <person name="Bradley R.K."/>
            <person name="Brand A.D."/>
            <person name="Brent M.R."/>
            <person name="Brooks A.N."/>
            <person name="Brown R.H."/>
            <person name="Butlin R.K."/>
            <person name="Caggese C."/>
            <person name="Calvi B.R."/>
            <person name="Bernardo de Carvalho A."/>
            <person name="Caspi A."/>
            <person name="Castrezana S."/>
            <person name="Celniker S.E."/>
            <person name="Chang J.L."/>
            <person name="Chapple C."/>
            <person name="Chatterji S."/>
            <person name="Chinwalla A."/>
            <person name="Civetta A."/>
            <person name="Clifton S.W."/>
            <person name="Comeron J.M."/>
            <person name="Costello J.C."/>
            <person name="Coyne J.A."/>
            <person name="Daub J."/>
            <person name="David R.G."/>
            <person name="Delcher A.L."/>
            <person name="Delehaunty K."/>
            <person name="Do C.B."/>
            <person name="Ebling H."/>
            <person name="Edwards K."/>
            <person name="Eickbush T."/>
            <person name="Evans J.D."/>
            <person name="Filipski A."/>
            <person name="Findeiss S."/>
            <person name="Freyhult E."/>
            <person name="Fulton L."/>
            <person name="Fulton R."/>
            <person name="Garcia A.C."/>
            <person name="Gardiner A."/>
            <person name="Garfield D.A."/>
            <person name="Garvin B.E."/>
            <person name="Gibson G."/>
            <person name="Gilbert D."/>
            <person name="Gnerre S."/>
            <person name="Godfrey J."/>
            <person name="Good R."/>
            <person name="Gotea V."/>
            <person name="Gravely B."/>
            <person name="Greenberg A.J."/>
            <person name="Griffiths-Jones S."/>
            <person name="Gross S."/>
            <person name="Guigo R."/>
            <person name="Gustafson E.A."/>
            <person name="Haerty W."/>
            <person name="Hahn M.W."/>
            <person name="Halligan D.L."/>
            <person name="Halpern A.L."/>
            <person name="Halter G.M."/>
            <person name="Han M.V."/>
            <person name="Heger A."/>
            <person name="Hillier L."/>
            <person name="Hinrichs A.S."/>
            <person name="Holmes I."/>
            <person name="Hoskins R.A."/>
            <person name="Hubisz M.J."/>
            <person name="Hultmark D."/>
            <person name="Huntley M.A."/>
            <person name="Jaffe D.B."/>
            <person name="Jagadeeshan S."/>
            <person name="Jeck W.R."/>
            <person name="Johnson J."/>
            <person name="Jones C.D."/>
            <person name="Jordan W.C."/>
            <person name="Karpen G.H."/>
            <person name="Kataoka E."/>
            <person name="Keightley P.D."/>
            <person name="Kheradpour P."/>
            <person name="Kirkness E.F."/>
            <person name="Koerich L.B."/>
            <person name="Kristiansen K."/>
            <person name="Kudrna D."/>
            <person name="Kulathinal R.J."/>
            <person name="Kumar S."/>
            <person name="Kwok R."/>
            <person name="Lander E."/>
            <person name="Langley C.H."/>
            <person name="Lapoint R."/>
            <person name="Lazzaro B.P."/>
            <person name="Lee S.J."/>
            <person name="Levesque L."/>
            <person name="Li R."/>
            <person name="Lin C.F."/>
            <person name="Lin M.F."/>
            <person name="Lindblad-Toh K."/>
            <person name="Llopart A."/>
            <person name="Long M."/>
            <person name="Low L."/>
            <person name="Lozovsky E."/>
            <person name="Lu J."/>
            <person name="Luo M."/>
            <person name="Machado C.A."/>
            <person name="Makalowski W."/>
            <person name="Marzo M."/>
            <person name="Matsuda M."/>
            <person name="Matzkin L."/>
            <person name="McAllister B."/>
            <person name="McBride C.S."/>
            <person name="McKernan B."/>
            <person name="McKernan K."/>
            <person name="Mendez-Lago M."/>
            <person name="Minx P."/>
            <person name="Mollenhauer M.U."/>
            <person name="Montooth K."/>
            <person name="Mount S.M."/>
            <person name="Mu X."/>
            <person name="Myers E."/>
            <person name="Negre B."/>
            <person name="Newfeld S."/>
            <person name="Nielsen R."/>
            <person name="Noor M.A."/>
            <person name="O'Grady P."/>
            <person name="Pachter L."/>
            <person name="Papaceit M."/>
            <person name="Parisi M.J."/>
            <person name="Parisi M."/>
            <person name="Parts L."/>
            <person name="Pedersen J.S."/>
            <person name="Pesole G."/>
            <person name="Phillippy A.M."/>
            <person name="Ponting C.P."/>
            <person name="Pop M."/>
            <person name="Porcelli D."/>
            <person name="Powell J.R."/>
            <person name="Prohaska S."/>
            <person name="Pruitt K."/>
            <person name="Puig M."/>
            <person name="Quesneville H."/>
            <person name="Ram K.R."/>
            <person name="Rand D."/>
            <person name="Rasmussen M.D."/>
            <person name="Reed L.K."/>
            <person name="Reenan R."/>
            <person name="Reily A."/>
            <person name="Remington K.A."/>
            <person name="Rieger T.T."/>
            <person name="Ritchie M.G."/>
            <person name="Robin C."/>
            <person name="Rogers Y.H."/>
            <person name="Rohde C."/>
            <person name="Rozas J."/>
            <person name="Rubenfield M.J."/>
            <person name="Ruiz A."/>
            <person name="Russo S."/>
            <person name="Salzberg S.L."/>
            <person name="Sanchez-Gracia A."/>
            <person name="Saranga D.J."/>
            <person name="Sato H."/>
            <person name="Schaeffer S.W."/>
            <person name="Schatz M.C."/>
            <person name="Schlenke T."/>
            <person name="Schwartz R."/>
            <person name="Segarra C."/>
            <person name="Singh R.S."/>
            <person name="Sirot L."/>
            <person name="Sirota M."/>
            <person name="Sisneros N.B."/>
            <person name="Smith C.D."/>
            <person name="Smith T.F."/>
            <person name="Spieth J."/>
            <person name="Stage D.E."/>
            <person name="Stark A."/>
            <person name="Stephan W."/>
            <person name="Strausberg R.L."/>
            <person name="Strempel S."/>
            <person name="Sturgill D."/>
            <person name="Sutton G."/>
            <person name="Sutton G.G."/>
            <person name="Tao W."/>
            <person name="Teichmann S."/>
            <person name="Tobari Y.N."/>
            <person name="Tomimura Y."/>
            <person name="Tsolas J.M."/>
            <person name="Valente V.L."/>
            <person name="Venter E."/>
            <person name="Venter J.C."/>
            <person name="Vicario S."/>
            <person name="Vieira F.G."/>
            <person name="Vilella A.J."/>
            <person name="Villasante A."/>
            <person name="Walenz B."/>
            <person name="Wang J."/>
            <person name="Wasserman M."/>
            <person name="Watts T."/>
            <person name="Wilson D."/>
            <person name="Wilson R.K."/>
            <person name="Wing R.A."/>
            <person name="Wolfner M.F."/>
            <person name="Wong A."/>
            <person name="Wong G.K."/>
            <person name="Wu C.I."/>
            <person name="Wu G."/>
            <person name="Yamamoto D."/>
            <person name="Yang H.P."/>
            <person name="Yang S.P."/>
            <person name="Yorke J.A."/>
            <person name="Yoshida K."/>
            <person name="Zdobnov E."/>
            <person name="Zhang P."/>
            <person name="Zhang Y."/>
            <person name="Zimin A.V."/>
            <person name="Baldwin J."/>
            <person name="Abdouelleil A."/>
            <person name="Abdulkadir J."/>
            <person name="Abebe A."/>
            <person name="Abera B."/>
            <person name="Abreu J."/>
            <person name="Acer S.C."/>
            <person name="Aftuck L."/>
            <person name="Alexander A."/>
            <person name="An P."/>
            <person name="Anderson E."/>
            <person name="Anderson S."/>
            <person name="Arachi H."/>
            <person name="Azer M."/>
            <person name="Bachantsang P."/>
            <person name="Barry A."/>
            <person name="Bayul T."/>
            <person name="Berlin A."/>
            <person name="Bessette D."/>
            <person name="Bloom T."/>
            <person name="Blye J."/>
            <person name="Boguslavskiy L."/>
            <person name="Bonnet C."/>
            <person name="Boukhgalter B."/>
            <person name="Bourzgui I."/>
            <person name="Brown A."/>
            <person name="Cahill P."/>
            <person name="Channer S."/>
            <person name="Cheshatsang Y."/>
            <person name="Chuda L."/>
            <person name="Citroen M."/>
            <person name="Collymore A."/>
            <person name="Cooke P."/>
            <person name="Costello M."/>
            <person name="D'Aco K."/>
            <person name="Daza R."/>
            <person name="De Haan G."/>
            <person name="DeGray S."/>
            <person name="DeMaso C."/>
            <person name="Dhargay N."/>
            <person name="Dooley K."/>
            <person name="Dooley E."/>
            <person name="Doricent M."/>
            <person name="Dorje P."/>
            <person name="Dorjee K."/>
            <person name="Dupes A."/>
            <person name="Elong R."/>
            <person name="Falk J."/>
            <person name="Farina A."/>
            <person name="Faro S."/>
            <person name="Ferguson D."/>
            <person name="Fisher S."/>
            <person name="Foley C.D."/>
            <person name="Franke A."/>
            <person name="Friedrich D."/>
            <person name="Gadbois L."/>
            <person name="Gearin G."/>
            <person name="Gearin C.R."/>
            <person name="Giannoukos G."/>
            <person name="Goode T."/>
            <person name="Graham J."/>
            <person name="Grandbois E."/>
            <person name="Grewal S."/>
            <person name="Gyaltsen K."/>
            <person name="Hafez N."/>
            <person name="Hagos B."/>
            <person name="Hall J."/>
            <person name="Henson C."/>
            <person name="Hollinger A."/>
            <person name="Honan T."/>
            <person name="Huard M.D."/>
            <person name="Hughes L."/>
            <person name="Hurhula B."/>
            <person name="Husby M.E."/>
            <person name="Kamat A."/>
            <person name="Kanga B."/>
            <person name="Kashin S."/>
            <person name="Khazanovich D."/>
            <person name="Kisner P."/>
            <person name="Lance K."/>
            <person name="Lara M."/>
            <person name="Lee W."/>
            <person name="Lennon N."/>
            <person name="Letendre F."/>
            <person name="LeVine R."/>
            <person name="Lipovsky A."/>
            <person name="Liu X."/>
            <person name="Liu J."/>
            <person name="Liu S."/>
            <person name="Lokyitsang T."/>
            <person name="Lokyitsang Y."/>
            <person name="Lubonja R."/>
            <person name="Lui A."/>
            <person name="MacDonald P."/>
            <person name="Magnisalis V."/>
            <person name="Maru K."/>
            <person name="Matthews C."/>
            <person name="McCusker W."/>
            <person name="McDonough S."/>
            <person name="Mehta T."/>
            <person name="Meldrim J."/>
            <person name="Meneus L."/>
            <person name="Mihai O."/>
            <person name="Mihalev A."/>
            <person name="Mihova T."/>
            <person name="Mittelman R."/>
            <person name="Mlenga V."/>
            <person name="Montmayeur A."/>
            <person name="Mulrain L."/>
            <person name="Navidi A."/>
            <person name="Naylor J."/>
            <person name="Negash T."/>
            <person name="Nguyen T."/>
            <person name="Nguyen N."/>
            <person name="Nicol R."/>
            <person name="Norbu C."/>
            <person name="Norbu N."/>
            <person name="Novod N."/>
            <person name="O'Neill B."/>
            <person name="Osman S."/>
            <person name="Markiewicz E."/>
            <person name="Oyono O.L."/>
            <person name="Patti C."/>
            <person name="Phunkhang P."/>
            <person name="Pierre F."/>
            <person name="Priest M."/>
            <person name="Raghuraman S."/>
            <person name="Rege F."/>
            <person name="Reyes R."/>
            <person name="Rise C."/>
            <person name="Rogov P."/>
            <person name="Ross K."/>
            <person name="Ryan E."/>
            <person name="Settipalli S."/>
            <person name="Shea T."/>
            <person name="Sherpa N."/>
            <person name="Shi L."/>
            <person name="Shih D."/>
            <person name="Sparrow T."/>
            <person name="Spaulding J."/>
            <person name="Stalker J."/>
            <person name="Stange-Thomann N."/>
            <person name="Stavropoulos S."/>
            <person name="Stone C."/>
            <person name="Strader C."/>
            <person name="Tesfaye S."/>
            <person name="Thomson T."/>
            <person name="Thoulutsang Y."/>
            <person name="Thoulutsang D."/>
            <person name="Topham K."/>
            <person name="Topping I."/>
            <person name="Tsamla T."/>
            <person name="Vassiliev H."/>
            <person name="Vo A."/>
            <person name="Wangchuk T."/>
            <person name="Wangdi T."/>
            <person name="Weiand M."/>
            <person name="Wilkinson J."/>
            <person name="Wilson A."/>
            <person name="Yadav S."/>
            <person name="Young G."/>
            <person name="Yu Q."/>
            <person name="Zembek L."/>
            <person name="Zhong D."/>
            <person name="Zimmer A."/>
            <person name="Zwirko Z."/>
            <person name="Jaffe D.B."/>
            <person name="Alvarez P."/>
            <person name="Brockman W."/>
            <person name="Butler J."/>
            <person name="Chin C."/>
            <person name="Gnerre S."/>
            <person name="Grabherr M."/>
            <person name="Kleber M."/>
            <person name="Mauceli E."/>
            <person name="MacCallum I."/>
        </authorList>
    </citation>
    <scope>NUCLEOTIDE SEQUENCE [LARGE SCALE GENOMIC DNA]</scope>
    <source>
        <strain evidence="3">Tucson 15287-2541.00</strain>
    </source>
</reference>
<dbReference type="InterPro" id="IPR011009">
    <property type="entry name" value="Kinase-like_dom_sf"/>
</dbReference>
<dbReference type="Pfam" id="PF02958">
    <property type="entry name" value="EcKL"/>
    <property type="match status" value="1"/>
</dbReference>
<accession>B4J0N3</accession>
<dbReference type="Gene3D" id="3.90.1200.10">
    <property type="match status" value="1"/>
</dbReference>
<name>B4J0N3_DROGR</name>
<organism evidence="3">
    <name type="scientific">Drosophila grimshawi</name>
    <name type="common">Hawaiian fruit fly</name>
    <name type="synonym">Idiomyia grimshawi</name>
    <dbReference type="NCBI Taxonomy" id="7222"/>
    <lineage>
        <taxon>Eukaryota</taxon>
        <taxon>Metazoa</taxon>
        <taxon>Ecdysozoa</taxon>
        <taxon>Arthropoda</taxon>
        <taxon>Hexapoda</taxon>
        <taxon>Insecta</taxon>
        <taxon>Pterygota</taxon>
        <taxon>Neoptera</taxon>
        <taxon>Endopterygota</taxon>
        <taxon>Diptera</taxon>
        <taxon>Brachycera</taxon>
        <taxon>Muscomorpha</taxon>
        <taxon>Ephydroidea</taxon>
        <taxon>Drosophilidae</taxon>
        <taxon>Drosophila</taxon>
        <taxon>Hawaiian Drosophila</taxon>
    </lineage>
</organism>
<dbReference type="PANTHER" id="PTHR11012">
    <property type="entry name" value="PROTEIN KINASE-LIKE DOMAIN-CONTAINING"/>
    <property type="match status" value="1"/>
</dbReference>
<evidence type="ECO:0000313" key="3">
    <source>
        <dbReference type="Proteomes" id="UP000001070"/>
    </source>
</evidence>
<gene>
    <name evidence="2" type="primary">Dgri\GH14448</name>
    <name evidence="2" type="ORF">Dgri_GH14448</name>
</gene>
<evidence type="ECO:0000313" key="2">
    <source>
        <dbReference type="EMBL" id="EDV97888.1"/>
    </source>
</evidence>
<dbReference type="Proteomes" id="UP000001070">
    <property type="component" value="Unassembled WGS sequence"/>
</dbReference>
<dbReference type="PANTHER" id="PTHR11012:SF56">
    <property type="entry name" value="CHK KINASE-LIKE DOMAIN-CONTAINING PROTEIN-RELATED"/>
    <property type="match status" value="1"/>
</dbReference>
<keyword evidence="3" id="KW-1185">Reference proteome</keyword>
<evidence type="ECO:0000259" key="1">
    <source>
        <dbReference type="SMART" id="SM00587"/>
    </source>
</evidence>
<dbReference type="eggNOG" id="ENOG502QVFS">
    <property type="taxonomic scope" value="Eukaryota"/>
</dbReference>
<proteinExistence type="predicted"/>
<dbReference type="InParanoid" id="B4J0N3"/>
<dbReference type="KEGG" id="dgr:6558209"/>
<dbReference type="SUPFAM" id="SSF56112">
    <property type="entry name" value="Protein kinase-like (PK-like)"/>
    <property type="match status" value="1"/>
</dbReference>
<dbReference type="OrthoDB" id="8250698at2759"/>
<dbReference type="OMA" id="DPFAQVI"/>
<dbReference type="InterPro" id="IPR004119">
    <property type="entry name" value="EcKL"/>
</dbReference>
<protein>
    <submittedName>
        <fullName evidence="2">GH14448</fullName>
    </submittedName>
</protein>
<dbReference type="InterPro" id="IPR015897">
    <property type="entry name" value="CHK_kinase-like"/>
</dbReference>
<dbReference type="PhylomeDB" id="B4J0N3"/>
<dbReference type="HOGENOM" id="CLU_010718_0_2_1"/>